<protein>
    <submittedName>
        <fullName evidence="1">Serine/threonine-protein kinase CTR1</fullName>
    </submittedName>
</protein>
<accession>A0ACC0IXJ3</accession>
<comment type="caution">
    <text evidence="1">The sequence shown here is derived from an EMBL/GenBank/DDBJ whole genome shotgun (WGS) entry which is preliminary data.</text>
</comment>
<evidence type="ECO:0000313" key="1">
    <source>
        <dbReference type="EMBL" id="KAI8028916.1"/>
    </source>
</evidence>
<keyword evidence="1" id="KW-0808">Transferase</keyword>
<dbReference type="EMBL" id="CM045758">
    <property type="protein sequence ID" value="KAI8028916.1"/>
    <property type="molecule type" value="Genomic_DNA"/>
</dbReference>
<reference evidence="1 2" key="1">
    <citation type="journal article" date="2022" name="Plant J.">
        <title>Chromosome-level genome of Camellia lanceoleosa provides a valuable resource for understanding genome evolution and self-incompatibility.</title>
        <authorList>
            <person name="Gong W."/>
            <person name="Xiao S."/>
            <person name="Wang L."/>
            <person name="Liao Z."/>
            <person name="Chang Y."/>
            <person name="Mo W."/>
            <person name="Hu G."/>
            <person name="Li W."/>
            <person name="Zhao G."/>
            <person name="Zhu H."/>
            <person name="Hu X."/>
            <person name="Ji K."/>
            <person name="Xiang X."/>
            <person name="Song Q."/>
            <person name="Yuan D."/>
            <person name="Jin S."/>
            <person name="Zhang L."/>
        </authorList>
    </citation>
    <scope>NUCLEOTIDE SEQUENCE [LARGE SCALE GENOMIC DNA]</scope>
    <source>
        <strain evidence="1">SQ_2022a</strain>
    </source>
</reference>
<keyword evidence="1" id="KW-0418">Kinase</keyword>
<evidence type="ECO:0000313" key="2">
    <source>
        <dbReference type="Proteomes" id="UP001060215"/>
    </source>
</evidence>
<keyword evidence="2" id="KW-1185">Reference proteome</keyword>
<proteinExistence type="predicted"/>
<sequence>MDPYIWTISTDLQETGRVPSFDSLKAVDPLDGLPIEVILIDKSRDPGLKELQNRLLADMVNLPCRIAKGCKYCRRDFASSCLVRFGNDREYIVDLIGRPGSLSQPDSFLNGTSSIVVSSPLCHPRFRAVESAENLRMLARLYFSDCQSLNITFDDVSSGTSISQDNTDPQFTKPHEMKNFDRNNPISNSSNDHELSVSPLPGRAGWTVTHDRDFQMQNSFNPFLNVISSTHLAKGPVLPSQILQNGYREAQPTLAFSDLRPETDNNVRFMESNYLATREPPSHGHDFSLDEEDLDIQWSDLVLKEKIGSGSFGTVHLAELRGLDVAVKILMEQDFHAERVKEFRREFAMMKRLRHPNIVLFMGAVTQPPNLSIVTEYLSRGSLYKLLDMRDAGVILDDRRRLNMAYDVAKGMNYLHQLKPPIVHRDLKSPNLLVDSKYTVKVCDFGLSRTKLNTFLSSKTAAGTPEWMAPEVLRDEPSNEKSDVYSFGVILWELVTLQQPWRNFTPAQVVASVGFKGQRLEIPSNVNPQVTALIEACWADEPGRRPSFSFIMEALQQLISEMGAKAKKAMMKKLRKGSSQKDESADFLPLEGGPGHKLPKSETTENKATVLYIGRIPHGFYENEMEGFFKQFGTIKKLRLAKNKKTGKSKHFGFIEFESPEVAKIVSECMHNYLMFEHMLQVHLIPPERVHPKLWKGPSRWHKPVDWVQIERKRHNKERTLEEHKKLVGEILKRDQKKRKKIEAAGIDYECPEIVGSNQPASKKIRFEED</sequence>
<gene>
    <name evidence="1" type="ORF">LOK49_LG01G00411</name>
</gene>
<organism evidence="1 2">
    <name type="scientific">Camellia lanceoleosa</name>
    <dbReference type="NCBI Taxonomy" id="1840588"/>
    <lineage>
        <taxon>Eukaryota</taxon>
        <taxon>Viridiplantae</taxon>
        <taxon>Streptophyta</taxon>
        <taxon>Embryophyta</taxon>
        <taxon>Tracheophyta</taxon>
        <taxon>Spermatophyta</taxon>
        <taxon>Magnoliopsida</taxon>
        <taxon>eudicotyledons</taxon>
        <taxon>Gunneridae</taxon>
        <taxon>Pentapetalae</taxon>
        <taxon>asterids</taxon>
        <taxon>Ericales</taxon>
        <taxon>Theaceae</taxon>
        <taxon>Camellia</taxon>
    </lineage>
</organism>
<dbReference type="Proteomes" id="UP001060215">
    <property type="component" value="Chromosome 1"/>
</dbReference>
<name>A0ACC0IXJ3_9ERIC</name>